<accession>A0A4P7QGN0</accession>
<evidence type="ECO:0000313" key="3">
    <source>
        <dbReference type="Proteomes" id="UP000296352"/>
    </source>
</evidence>
<dbReference type="OrthoDB" id="4428081at2"/>
<feature type="transmembrane region" description="Helical" evidence="1">
    <location>
        <begin position="12"/>
        <end position="37"/>
    </location>
</feature>
<evidence type="ECO:0000313" key="2">
    <source>
        <dbReference type="EMBL" id="QCB28763.1"/>
    </source>
</evidence>
<keyword evidence="3" id="KW-1185">Reference proteome</keyword>
<feature type="transmembrane region" description="Helical" evidence="1">
    <location>
        <begin position="61"/>
        <end position="83"/>
    </location>
</feature>
<feature type="transmembrane region" description="Helical" evidence="1">
    <location>
        <begin position="137"/>
        <end position="158"/>
    </location>
</feature>
<dbReference type="AlphaFoldDB" id="A0A4P7QGN0"/>
<sequence>MAKTKTLSVPRTFGFGAGVLALGLIMFSVVGAVWGLLRPTMTAMVRDDGAYVLTGPDNVEFVSFITFAIITGVVAAILALIAYLKNPSRRGFGSLMWVTAVAALGAFAFFVMGGATASSFPEDPGISEDFVPQMAPGVAWLVAPFVAALTYWCAVFVAGDEEW</sequence>
<keyword evidence="1" id="KW-0472">Membrane</keyword>
<evidence type="ECO:0000256" key="1">
    <source>
        <dbReference type="SAM" id="Phobius"/>
    </source>
</evidence>
<feature type="transmembrane region" description="Helical" evidence="1">
    <location>
        <begin position="95"/>
        <end position="117"/>
    </location>
</feature>
<evidence type="ECO:0008006" key="4">
    <source>
        <dbReference type="Google" id="ProtNLM"/>
    </source>
</evidence>
<dbReference type="Proteomes" id="UP000296352">
    <property type="component" value="Chromosome"/>
</dbReference>
<proteinExistence type="predicted"/>
<protein>
    <recommendedName>
        <fullName evidence="4">DUF2567 domain-containing protein</fullName>
    </recommendedName>
</protein>
<name>A0A4P7QGN0_9CORY</name>
<organism evidence="2 3">
    <name type="scientific">Corynebacterium endometrii</name>
    <dbReference type="NCBI Taxonomy" id="2488819"/>
    <lineage>
        <taxon>Bacteria</taxon>
        <taxon>Bacillati</taxon>
        <taxon>Actinomycetota</taxon>
        <taxon>Actinomycetes</taxon>
        <taxon>Mycobacteriales</taxon>
        <taxon>Corynebacteriaceae</taxon>
        <taxon>Corynebacterium</taxon>
    </lineage>
</organism>
<keyword evidence="1" id="KW-0812">Transmembrane</keyword>
<keyword evidence="1" id="KW-1133">Transmembrane helix</keyword>
<dbReference type="EMBL" id="CP039247">
    <property type="protein sequence ID" value="QCB28763.1"/>
    <property type="molecule type" value="Genomic_DNA"/>
</dbReference>
<gene>
    <name evidence="2" type="ORF">CENDO_07445</name>
</gene>
<dbReference type="KEGG" id="cee:CENDO_07445"/>
<reference evidence="2 3" key="1">
    <citation type="submission" date="2019-04" db="EMBL/GenBank/DDBJ databases">
        <title>Corynebacterium endometrii sp. nov., isolated from the uterus of a cow with endometritis.</title>
        <authorList>
            <person name="Ballas P."/>
            <person name="Ruckert C."/>
            <person name="Wagener K."/>
            <person name="Drillich M."/>
            <person name="Kaempfer P."/>
            <person name="Busse H.-J."/>
            <person name="Ehling-Schulz M."/>
        </authorList>
    </citation>
    <scope>NUCLEOTIDE SEQUENCE [LARGE SCALE GENOMIC DNA]</scope>
    <source>
        <strain evidence="2 3">LMM-1653</strain>
    </source>
</reference>
<dbReference type="RefSeq" id="WP_136141458.1">
    <property type="nucleotide sequence ID" value="NZ_CP039247.1"/>
</dbReference>